<dbReference type="GO" id="GO:0000976">
    <property type="term" value="F:transcription cis-regulatory region binding"/>
    <property type="evidence" value="ECO:0007669"/>
    <property type="project" value="TreeGrafter"/>
</dbReference>
<dbReference type="InterPro" id="IPR001647">
    <property type="entry name" value="HTH_TetR"/>
</dbReference>
<dbReference type="PANTHER" id="PTHR30055:SF146">
    <property type="entry name" value="HTH-TYPE TRANSCRIPTIONAL DUAL REGULATOR CECR"/>
    <property type="match status" value="1"/>
</dbReference>
<keyword evidence="1 2" id="KW-0238">DNA-binding</keyword>
<dbReference type="PANTHER" id="PTHR30055">
    <property type="entry name" value="HTH-TYPE TRANSCRIPTIONAL REGULATOR RUTR"/>
    <property type="match status" value="1"/>
</dbReference>
<feature type="domain" description="HTH tetR-type" evidence="3">
    <location>
        <begin position="18"/>
        <end position="78"/>
    </location>
</feature>
<dbReference type="RefSeq" id="WP_197015106.1">
    <property type="nucleotide sequence ID" value="NZ_BAABES010000023.1"/>
</dbReference>
<dbReference type="GO" id="GO:0003700">
    <property type="term" value="F:DNA-binding transcription factor activity"/>
    <property type="evidence" value="ECO:0007669"/>
    <property type="project" value="TreeGrafter"/>
</dbReference>
<proteinExistence type="predicted"/>
<dbReference type="EMBL" id="JADOUA010000001">
    <property type="protein sequence ID" value="MBG6092992.1"/>
    <property type="molecule type" value="Genomic_DNA"/>
</dbReference>
<dbReference type="SUPFAM" id="SSF46689">
    <property type="entry name" value="Homeodomain-like"/>
    <property type="match status" value="1"/>
</dbReference>
<evidence type="ECO:0000256" key="2">
    <source>
        <dbReference type="PROSITE-ProRule" id="PRU00335"/>
    </source>
</evidence>
<comment type="caution">
    <text evidence="4">The sequence shown here is derived from an EMBL/GenBank/DDBJ whole genome shotgun (WGS) entry which is preliminary data.</text>
</comment>
<dbReference type="Pfam" id="PF00440">
    <property type="entry name" value="TetR_N"/>
    <property type="match status" value="1"/>
</dbReference>
<organism evidence="4 5">
    <name type="scientific">Actinomadura viridis</name>
    <dbReference type="NCBI Taxonomy" id="58110"/>
    <lineage>
        <taxon>Bacteria</taxon>
        <taxon>Bacillati</taxon>
        <taxon>Actinomycetota</taxon>
        <taxon>Actinomycetes</taxon>
        <taxon>Streptosporangiales</taxon>
        <taxon>Thermomonosporaceae</taxon>
        <taxon>Actinomadura</taxon>
    </lineage>
</organism>
<protein>
    <submittedName>
        <fullName evidence="4">AcrR family transcriptional regulator</fullName>
    </submittedName>
</protein>
<dbReference type="InterPro" id="IPR041490">
    <property type="entry name" value="KstR2_TetR_C"/>
</dbReference>
<keyword evidence="5" id="KW-1185">Reference proteome</keyword>
<dbReference type="Pfam" id="PF17932">
    <property type="entry name" value="TetR_C_24"/>
    <property type="match status" value="1"/>
</dbReference>
<dbReference type="InterPro" id="IPR036271">
    <property type="entry name" value="Tet_transcr_reg_TetR-rel_C_sf"/>
</dbReference>
<reference evidence="4" key="1">
    <citation type="submission" date="2020-11" db="EMBL/GenBank/DDBJ databases">
        <title>Sequencing the genomes of 1000 actinobacteria strains.</title>
        <authorList>
            <person name="Klenk H.-P."/>
        </authorList>
    </citation>
    <scope>NUCLEOTIDE SEQUENCE</scope>
    <source>
        <strain evidence="4">DSM 43175</strain>
    </source>
</reference>
<dbReference type="PROSITE" id="PS50977">
    <property type="entry name" value="HTH_TETR_2"/>
    <property type="match status" value="1"/>
</dbReference>
<evidence type="ECO:0000256" key="1">
    <source>
        <dbReference type="ARBA" id="ARBA00023125"/>
    </source>
</evidence>
<name>A0A931DNR4_9ACTN</name>
<dbReference type="Proteomes" id="UP000614047">
    <property type="component" value="Unassembled WGS sequence"/>
</dbReference>
<dbReference type="PRINTS" id="PR00455">
    <property type="entry name" value="HTHTETR"/>
</dbReference>
<dbReference type="InterPro" id="IPR050109">
    <property type="entry name" value="HTH-type_TetR-like_transc_reg"/>
</dbReference>
<gene>
    <name evidence="4" type="ORF">IW256_007105</name>
</gene>
<feature type="DNA-binding region" description="H-T-H motif" evidence="2">
    <location>
        <begin position="41"/>
        <end position="60"/>
    </location>
</feature>
<sequence>MTADASPPRPPRRRYPHSVRREQLTDVAERLFIDNGYAAVTMEDIARTAGVTRPVVYNHFQSKEGAYLACVERALQQHNAEMLAGLDASADPREQLAKGAEVYFGMLERDPGRWSLVFGSGSVLPGTYADQLARLRFTTIDTIAEMLRRVVPQLPQRRIQAAAHAISGVGERLGHWWRSDPSLSRAEIVEYYTDILWSGLRGHLEERPSPPGGGDGVSAARRTA</sequence>
<accession>A0A931DNR4</accession>
<evidence type="ECO:0000259" key="3">
    <source>
        <dbReference type="PROSITE" id="PS50977"/>
    </source>
</evidence>
<dbReference type="InterPro" id="IPR009057">
    <property type="entry name" value="Homeodomain-like_sf"/>
</dbReference>
<evidence type="ECO:0000313" key="4">
    <source>
        <dbReference type="EMBL" id="MBG6092992.1"/>
    </source>
</evidence>
<dbReference type="AlphaFoldDB" id="A0A931DNR4"/>
<dbReference type="Gene3D" id="1.10.357.10">
    <property type="entry name" value="Tetracycline Repressor, domain 2"/>
    <property type="match status" value="1"/>
</dbReference>
<evidence type="ECO:0000313" key="5">
    <source>
        <dbReference type="Proteomes" id="UP000614047"/>
    </source>
</evidence>
<dbReference type="SUPFAM" id="SSF48498">
    <property type="entry name" value="Tetracyclin repressor-like, C-terminal domain"/>
    <property type="match status" value="1"/>
</dbReference>